<proteinExistence type="predicted"/>
<evidence type="ECO:0000313" key="2">
    <source>
        <dbReference type="Proteomes" id="UP000821845"/>
    </source>
</evidence>
<comment type="caution">
    <text evidence="1">The sequence shown here is derived from an EMBL/GenBank/DDBJ whole genome shotgun (WGS) entry which is preliminary data.</text>
</comment>
<dbReference type="Proteomes" id="UP000821845">
    <property type="component" value="Chromosome 10"/>
</dbReference>
<protein>
    <submittedName>
        <fullName evidence="1">Uncharacterized protein</fullName>
    </submittedName>
</protein>
<dbReference type="EMBL" id="CM023490">
    <property type="protein sequence ID" value="KAH6943405.1"/>
    <property type="molecule type" value="Genomic_DNA"/>
</dbReference>
<sequence>MPLTQWTCGEVPQGHQGECKKGVKTNPAKKTTTRQPTHVSGGDDSMRRNDVNSTQAPPSGLAEKRGAAAPPTAHSGQGNQSLSQQQLPKGQSAGNARAGTIKTDKKGEWHE</sequence>
<accession>A0ACB7T8Z4</accession>
<keyword evidence="2" id="KW-1185">Reference proteome</keyword>
<name>A0ACB7T8Z4_HYAAI</name>
<evidence type="ECO:0000313" key="1">
    <source>
        <dbReference type="EMBL" id="KAH6943405.1"/>
    </source>
</evidence>
<gene>
    <name evidence="1" type="ORF">HPB50_021173</name>
</gene>
<organism evidence="1 2">
    <name type="scientific">Hyalomma asiaticum</name>
    <name type="common">Tick</name>
    <dbReference type="NCBI Taxonomy" id="266040"/>
    <lineage>
        <taxon>Eukaryota</taxon>
        <taxon>Metazoa</taxon>
        <taxon>Ecdysozoa</taxon>
        <taxon>Arthropoda</taxon>
        <taxon>Chelicerata</taxon>
        <taxon>Arachnida</taxon>
        <taxon>Acari</taxon>
        <taxon>Parasitiformes</taxon>
        <taxon>Ixodida</taxon>
        <taxon>Ixodoidea</taxon>
        <taxon>Ixodidae</taxon>
        <taxon>Hyalomminae</taxon>
        <taxon>Hyalomma</taxon>
    </lineage>
</organism>
<reference evidence="1" key="1">
    <citation type="submission" date="2020-05" db="EMBL/GenBank/DDBJ databases">
        <title>Large-scale comparative analyses of tick genomes elucidate their genetic diversity and vector capacities.</title>
        <authorList>
            <person name="Jia N."/>
            <person name="Wang J."/>
            <person name="Shi W."/>
            <person name="Du L."/>
            <person name="Sun Y."/>
            <person name="Zhan W."/>
            <person name="Jiang J."/>
            <person name="Wang Q."/>
            <person name="Zhang B."/>
            <person name="Ji P."/>
            <person name="Sakyi L.B."/>
            <person name="Cui X."/>
            <person name="Yuan T."/>
            <person name="Jiang B."/>
            <person name="Yang W."/>
            <person name="Lam T.T.-Y."/>
            <person name="Chang Q."/>
            <person name="Ding S."/>
            <person name="Wang X."/>
            <person name="Zhu J."/>
            <person name="Ruan X."/>
            <person name="Zhao L."/>
            <person name="Wei J."/>
            <person name="Que T."/>
            <person name="Du C."/>
            <person name="Cheng J."/>
            <person name="Dai P."/>
            <person name="Han X."/>
            <person name="Huang E."/>
            <person name="Gao Y."/>
            <person name="Liu J."/>
            <person name="Shao H."/>
            <person name="Ye R."/>
            <person name="Li L."/>
            <person name="Wei W."/>
            <person name="Wang X."/>
            <person name="Wang C."/>
            <person name="Yang T."/>
            <person name="Huo Q."/>
            <person name="Li W."/>
            <person name="Guo W."/>
            <person name="Chen H."/>
            <person name="Zhou L."/>
            <person name="Ni X."/>
            <person name="Tian J."/>
            <person name="Zhou Y."/>
            <person name="Sheng Y."/>
            <person name="Liu T."/>
            <person name="Pan Y."/>
            <person name="Xia L."/>
            <person name="Li J."/>
            <person name="Zhao F."/>
            <person name="Cao W."/>
        </authorList>
    </citation>
    <scope>NUCLEOTIDE SEQUENCE</scope>
    <source>
        <strain evidence="1">Hyas-2018</strain>
    </source>
</reference>